<gene>
    <name evidence="1" type="ORF">ALAG00032_LOCUS12531</name>
</gene>
<sequence>MLLSEMDEDSLYEDDDILIIESASPDFEDDAENGDDIQKNSVFLPVQSHFNEEAVVQVEQRPEMNVTQLELDSIAMEKRPRGRRGKGVKKDGSVSLTASSDVRTIHINFVLFWAYIDCPQQFQEILADIKERWRNSAALMAKEPEHINDALRTAVNELRDAENFNVEKFMLEFIGCKKDNGKQKMACLLSDTVVRSGGHSAGLERFKDIKDYLYGWISAFRKTTMMYDKSYGVGLKARRRIKAGDVICDGFIDDRAPLPIYSTTPLGWSLLGPLALVNCGCKTHINARRNEDHQLIASRYIKAESMILTKNRAHGEDSSMWTCASRCNKRIVTFIDRAKIDESSAPPNKKNKLS</sequence>
<evidence type="ECO:0008006" key="2">
    <source>
        <dbReference type="Google" id="ProtNLM"/>
    </source>
</evidence>
<name>A0A7S3K1E7_9STRA</name>
<organism evidence="1">
    <name type="scientific">Aureoumbra lagunensis</name>
    <dbReference type="NCBI Taxonomy" id="44058"/>
    <lineage>
        <taxon>Eukaryota</taxon>
        <taxon>Sar</taxon>
        <taxon>Stramenopiles</taxon>
        <taxon>Ochrophyta</taxon>
        <taxon>Pelagophyceae</taxon>
        <taxon>Pelagomonadales</taxon>
        <taxon>Aureoumbra</taxon>
    </lineage>
</organism>
<dbReference type="EMBL" id="HBIJ01019093">
    <property type="protein sequence ID" value="CAE0371749.1"/>
    <property type="molecule type" value="Transcribed_RNA"/>
</dbReference>
<protein>
    <recommendedName>
        <fullName evidence="2">SET domain-containing protein</fullName>
    </recommendedName>
</protein>
<reference evidence="1" key="1">
    <citation type="submission" date="2021-01" db="EMBL/GenBank/DDBJ databases">
        <authorList>
            <person name="Corre E."/>
            <person name="Pelletier E."/>
            <person name="Niang G."/>
            <person name="Scheremetjew M."/>
            <person name="Finn R."/>
            <person name="Kale V."/>
            <person name="Holt S."/>
            <person name="Cochrane G."/>
            <person name="Meng A."/>
            <person name="Brown T."/>
            <person name="Cohen L."/>
        </authorList>
    </citation>
    <scope>NUCLEOTIDE SEQUENCE</scope>
    <source>
        <strain evidence="1">CCMP1510</strain>
    </source>
</reference>
<proteinExistence type="predicted"/>
<accession>A0A7S3K1E7</accession>
<evidence type="ECO:0000313" key="1">
    <source>
        <dbReference type="EMBL" id="CAE0371749.1"/>
    </source>
</evidence>
<dbReference type="AlphaFoldDB" id="A0A7S3K1E7"/>